<dbReference type="Proteomes" id="UP000192418">
    <property type="component" value="Unassembled WGS sequence"/>
</dbReference>
<dbReference type="SMART" id="SM00228">
    <property type="entry name" value="PDZ"/>
    <property type="match status" value="1"/>
</dbReference>
<dbReference type="Gene3D" id="3.30.750.44">
    <property type="match status" value="1"/>
</dbReference>
<dbReference type="EMBL" id="FWXY01000022">
    <property type="protein sequence ID" value="SMD02320.1"/>
    <property type="molecule type" value="Genomic_DNA"/>
</dbReference>
<dbReference type="STRING" id="1121400.SAMN02746065_12214"/>
<feature type="signal peptide" evidence="1">
    <location>
        <begin position="1"/>
        <end position="23"/>
    </location>
</feature>
<dbReference type="Gene3D" id="2.30.42.10">
    <property type="match status" value="1"/>
</dbReference>
<dbReference type="InterPro" id="IPR001478">
    <property type="entry name" value="PDZ"/>
</dbReference>
<feature type="domain" description="Tail specific protease" evidence="3">
    <location>
        <begin position="152"/>
        <end position="347"/>
    </location>
</feature>
<dbReference type="GO" id="GO:0030288">
    <property type="term" value="C:outer membrane-bounded periplasmic space"/>
    <property type="evidence" value="ECO:0007669"/>
    <property type="project" value="TreeGrafter"/>
</dbReference>
<dbReference type="GO" id="GO:0008236">
    <property type="term" value="F:serine-type peptidase activity"/>
    <property type="evidence" value="ECO:0007669"/>
    <property type="project" value="InterPro"/>
</dbReference>
<dbReference type="GO" id="GO:0007165">
    <property type="term" value="P:signal transduction"/>
    <property type="evidence" value="ECO:0007669"/>
    <property type="project" value="TreeGrafter"/>
</dbReference>
<dbReference type="SUPFAM" id="SSF52096">
    <property type="entry name" value="ClpP/crotonase"/>
    <property type="match status" value="1"/>
</dbReference>
<accession>A0A1W2DXQ6</accession>
<name>A0A1W2DXQ6_9BACT</name>
<dbReference type="PANTHER" id="PTHR32060">
    <property type="entry name" value="TAIL-SPECIFIC PROTEASE"/>
    <property type="match status" value="1"/>
</dbReference>
<keyword evidence="1" id="KW-0732">Signal</keyword>
<dbReference type="PANTHER" id="PTHR32060:SF22">
    <property type="entry name" value="CARBOXYL-TERMINAL-PROCESSING PEPTIDASE 3, CHLOROPLASTIC"/>
    <property type="match status" value="1"/>
</dbReference>
<keyword evidence="5" id="KW-1185">Reference proteome</keyword>
<dbReference type="GO" id="GO:0006508">
    <property type="term" value="P:proteolysis"/>
    <property type="evidence" value="ECO:0007669"/>
    <property type="project" value="UniProtKB-KW"/>
</dbReference>
<dbReference type="InterPro" id="IPR029045">
    <property type="entry name" value="ClpP/crotonase-like_dom_sf"/>
</dbReference>
<dbReference type="InterPro" id="IPR041489">
    <property type="entry name" value="PDZ_6"/>
</dbReference>
<evidence type="ECO:0000259" key="3">
    <source>
        <dbReference type="SMART" id="SM00245"/>
    </source>
</evidence>
<dbReference type="OrthoDB" id="5505549at2"/>
<feature type="domain" description="PDZ" evidence="2">
    <location>
        <begin position="93"/>
        <end position="163"/>
    </location>
</feature>
<dbReference type="InterPro" id="IPR036034">
    <property type="entry name" value="PDZ_sf"/>
</dbReference>
<evidence type="ECO:0000313" key="4">
    <source>
        <dbReference type="EMBL" id="SMD02320.1"/>
    </source>
</evidence>
<reference evidence="4 5" key="1">
    <citation type="submission" date="2017-04" db="EMBL/GenBank/DDBJ databases">
        <authorList>
            <person name="Afonso C.L."/>
            <person name="Miller P.J."/>
            <person name="Scott M.A."/>
            <person name="Spackman E."/>
            <person name="Goraichik I."/>
            <person name="Dimitrov K.M."/>
            <person name="Suarez D.L."/>
            <person name="Swayne D.E."/>
        </authorList>
    </citation>
    <scope>NUCLEOTIDE SEQUENCE [LARGE SCALE GENOMIC DNA]</scope>
    <source>
        <strain evidence="4 5">DSM 3385</strain>
    </source>
</reference>
<dbReference type="SMART" id="SM00245">
    <property type="entry name" value="TSPc"/>
    <property type="match status" value="1"/>
</dbReference>
<sequence length="362" mass="40080">MRLVSIFVFGLLLWPGLHIPAHAGNMAWTNNQAMLTFFEAVTKIKKHALDSPGPGRIATEAIKAYMKQSDPYGDYLSPAEYRQWKLSQNFRYHGVGMDIIQRDNLFYCLPRPKSQAQAGGIRQGDKLVAVDGQPVAGRSIHWVAGAIRGEENTRVKLTVTRNRSQLLVAIERRPLQDRSIWLSRAGGLDILRISHFTPQSLPEIKAVLDTLDQSRQLVLDLRNNSGGDLFAAVDIAGLFLAPGTKILTVETNTGKISYTARGRIWTGKKLGIWQNRFTASASEVLIAGLTANNTAQNFGSITYGKALTQKVMELSDGSALIISRGRLSGPKGYSWQNKGLKPKVEIQDSDKAWVRITQEKLK</sequence>
<dbReference type="Gene3D" id="3.90.226.10">
    <property type="entry name" value="2-enoyl-CoA Hydratase, Chain A, domain 1"/>
    <property type="match status" value="1"/>
</dbReference>
<dbReference type="Pfam" id="PF17820">
    <property type="entry name" value="PDZ_6"/>
    <property type="match status" value="1"/>
</dbReference>
<evidence type="ECO:0000313" key="5">
    <source>
        <dbReference type="Proteomes" id="UP000192418"/>
    </source>
</evidence>
<organism evidence="4 5">
    <name type="scientific">Desulfocicer vacuolatum DSM 3385</name>
    <dbReference type="NCBI Taxonomy" id="1121400"/>
    <lineage>
        <taxon>Bacteria</taxon>
        <taxon>Pseudomonadati</taxon>
        <taxon>Thermodesulfobacteriota</taxon>
        <taxon>Desulfobacteria</taxon>
        <taxon>Desulfobacterales</taxon>
        <taxon>Desulfobacteraceae</taxon>
        <taxon>Desulfocicer</taxon>
    </lineage>
</organism>
<dbReference type="RefSeq" id="WP_084071130.1">
    <property type="nucleotide sequence ID" value="NZ_FWXY01000022.1"/>
</dbReference>
<dbReference type="GO" id="GO:0004175">
    <property type="term" value="F:endopeptidase activity"/>
    <property type="evidence" value="ECO:0007669"/>
    <property type="project" value="TreeGrafter"/>
</dbReference>
<keyword evidence="4" id="KW-0645">Protease</keyword>
<dbReference type="InterPro" id="IPR005151">
    <property type="entry name" value="Tail-specific_protease"/>
</dbReference>
<evidence type="ECO:0000259" key="2">
    <source>
        <dbReference type="SMART" id="SM00228"/>
    </source>
</evidence>
<keyword evidence="4" id="KW-0378">Hydrolase</keyword>
<evidence type="ECO:0000256" key="1">
    <source>
        <dbReference type="SAM" id="SignalP"/>
    </source>
</evidence>
<protein>
    <submittedName>
        <fullName evidence="4">Carboxyl-terminal processing protease</fullName>
    </submittedName>
</protein>
<proteinExistence type="predicted"/>
<dbReference type="SUPFAM" id="SSF50156">
    <property type="entry name" value="PDZ domain-like"/>
    <property type="match status" value="1"/>
</dbReference>
<dbReference type="Pfam" id="PF03572">
    <property type="entry name" value="Peptidase_S41"/>
    <property type="match status" value="1"/>
</dbReference>
<dbReference type="AlphaFoldDB" id="A0A1W2DXQ6"/>
<gene>
    <name evidence="4" type="ORF">SAMN02746065_12214</name>
</gene>
<feature type="chain" id="PRO_5012958409" evidence="1">
    <location>
        <begin position="24"/>
        <end position="362"/>
    </location>
</feature>